<dbReference type="eggNOG" id="ENOG5030QBX">
    <property type="taxonomic scope" value="Bacteria"/>
</dbReference>
<gene>
    <name evidence="1" type="ORF">B843_12890</name>
</gene>
<keyword evidence="2" id="KW-1185">Reference proteome</keyword>
<dbReference type="EMBL" id="CP004353">
    <property type="protein sequence ID" value="AHI23954.1"/>
    <property type="molecule type" value="Genomic_DNA"/>
</dbReference>
<reference evidence="1 2" key="1">
    <citation type="submission" date="2013-02" db="EMBL/GenBank/DDBJ databases">
        <title>The complete genome sequence of Corynebacterium vitaeruminis DSM 20294.</title>
        <authorList>
            <person name="Ruckert C."/>
            <person name="Albersmeier A."/>
            <person name="Kalinowski J."/>
        </authorList>
    </citation>
    <scope>NUCLEOTIDE SEQUENCE [LARGE SCALE GENOMIC DNA]</scope>
    <source>
        <strain evidence="2">ATCC 10234</strain>
    </source>
</reference>
<organism evidence="1 2">
    <name type="scientific">Corynebacterium vitaeruminis DSM 20294</name>
    <dbReference type="NCBI Taxonomy" id="1224164"/>
    <lineage>
        <taxon>Bacteria</taxon>
        <taxon>Bacillati</taxon>
        <taxon>Actinomycetota</taxon>
        <taxon>Actinomycetes</taxon>
        <taxon>Mycobacteriales</taxon>
        <taxon>Corynebacteriaceae</taxon>
        <taxon>Corynebacterium</taxon>
    </lineage>
</organism>
<accession>W5Y4Y8</accession>
<dbReference type="PATRIC" id="fig|1224164.3.peg.2602"/>
<protein>
    <submittedName>
        <fullName evidence="1">Uncharacterized protein</fullName>
    </submittedName>
</protein>
<evidence type="ECO:0000313" key="1">
    <source>
        <dbReference type="EMBL" id="AHI23954.1"/>
    </source>
</evidence>
<sequence>MTIPQVGTSTHLAELRPIDAQACQLLRIIQLDPNEAVRGAGTQTTTVGLAAAPEPIVPHPDTYSEFPDITATYLEAADFEALWTESVIKFPELS</sequence>
<evidence type="ECO:0000313" key="2">
    <source>
        <dbReference type="Proteomes" id="UP000019222"/>
    </source>
</evidence>
<dbReference type="STRING" id="1224164.B843_12890"/>
<dbReference type="KEGG" id="cvt:B843_12890"/>
<dbReference type="HOGENOM" id="CLU_177601_0_0_11"/>
<proteinExistence type="predicted"/>
<name>W5Y4Y8_9CORY</name>
<dbReference type="AlphaFoldDB" id="W5Y4Y8"/>
<dbReference type="Proteomes" id="UP000019222">
    <property type="component" value="Chromosome"/>
</dbReference>